<dbReference type="PANTHER" id="PTHR35526:SF3">
    <property type="entry name" value="ANTI-SIGMA-F FACTOR RSBW"/>
    <property type="match status" value="1"/>
</dbReference>
<evidence type="ECO:0000313" key="4">
    <source>
        <dbReference type="Proteomes" id="UP000298111"/>
    </source>
</evidence>
<dbReference type="AlphaFoldDB" id="A0A8H1QVK0"/>
<keyword evidence="3" id="KW-0547">Nucleotide-binding</keyword>
<name>A0A8H1QVK0_9ACTN</name>
<keyword evidence="1" id="KW-0418">Kinase</keyword>
<gene>
    <name evidence="3" type="ORF">D8771_11340</name>
</gene>
<evidence type="ECO:0000313" key="3">
    <source>
        <dbReference type="EMBL" id="TGG84478.1"/>
    </source>
</evidence>
<protein>
    <submittedName>
        <fullName evidence="3">ATP-binding protein</fullName>
    </submittedName>
</protein>
<dbReference type="CDD" id="cd16936">
    <property type="entry name" value="HATPase_RsbW-like"/>
    <property type="match status" value="1"/>
</dbReference>
<dbReference type="InterPro" id="IPR003594">
    <property type="entry name" value="HATPase_dom"/>
</dbReference>
<feature type="domain" description="Histidine kinase/HSP90-like ATPase" evidence="2">
    <location>
        <begin position="34"/>
        <end position="140"/>
    </location>
</feature>
<keyword evidence="3" id="KW-0067">ATP-binding</keyword>
<dbReference type="InterPro" id="IPR050267">
    <property type="entry name" value="Anti-sigma-factor_SerPK"/>
</dbReference>
<dbReference type="GO" id="GO:0004674">
    <property type="term" value="F:protein serine/threonine kinase activity"/>
    <property type="evidence" value="ECO:0007669"/>
    <property type="project" value="UniProtKB-KW"/>
</dbReference>
<accession>A0A8H1QVK0</accession>
<dbReference type="Pfam" id="PF13581">
    <property type="entry name" value="HATPase_c_2"/>
    <property type="match status" value="1"/>
</dbReference>
<dbReference type="Proteomes" id="UP000298111">
    <property type="component" value="Unassembled WGS sequence"/>
</dbReference>
<keyword evidence="1" id="KW-0723">Serine/threonine-protein kinase</keyword>
<dbReference type="Gene3D" id="3.30.565.10">
    <property type="entry name" value="Histidine kinase-like ATPase, C-terminal domain"/>
    <property type="match status" value="1"/>
</dbReference>
<comment type="caution">
    <text evidence="3">The sequence shown here is derived from an EMBL/GenBank/DDBJ whole genome shotgun (WGS) entry which is preliminary data.</text>
</comment>
<dbReference type="PANTHER" id="PTHR35526">
    <property type="entry name" value="ANTI-SIGMA-F FACTOR RSBW-RELATED"/>
    <property type="match status" value="1"/>
</dbReference>
<dbReference type="SUPFAM" id="SSF55874">
    <property type="entry name" value="ATPase domain of HSP90 chaperone/DNA topoisomerase II/histidine kinase"/>
    <property type="match status" value="1"/>
</dbReference>
<proteinExistence type="predicted"/>
<sequence>MRYYVLEVPGMNVAAQPPRTDYQHSWPLLAARHDIGEWRHKVGIAARALGADHDAVHVARLGVTELLGNVCKHVAEPQCQLVVAVEGEVLCVRLFDRSHEAPRVTTPDHLAESGRGLWLLRELAFDIGYTLTTGGKWVWLHCALNAGTAVSRAAHGCDLGSSSTTPSRR</sequence>
<dbReference type="InterPro" id="IPR036890">
    <property type="entry name" value="HATPase_C_sf"/>
</dbReference>
<reference evidence="3 4" key="1">
    <citation type="submission" date="2018-10" db="EMBL/GenBank/DDBJ databases">
        <title>Isolation of pseudouridimycin from Streptomyces albus DSM 40763.</title>
        <authorList>
            <person name="Rosenqvist P."/>
            <person name="Metsae-Ketelae M."/>
            <person name="Virta P."/>
        </authorList>
    </citation>
    <scope>NUCLEOTIDE SEQUENCE [LARGE SCALE GENOMIC DNA]</scope>
    <source>
        <strain evidence="3 4">DSM 40763</strain>
    </source>
</reference>
<organism evidence="3 4">
    <name type="scientific">Streptomyces albus</name>
    <dbReference type="NCBI Taxonomy" id="1888"/>
    <lineage>
        <taxon>Bacteria</taxon>
        <taxon>Bacillati</taxon>
        <taxon>Actinomycetota</taxon>
        <taxon>Actinomycetes</taxon>
        <taxon>Kitasatosporales</taxon>
        <taxon>Streptomycetaceae</taxon>
        <taxon>Streptomyces</taxon>
    </lineage>
</organism>
<evidence type="ECO:0000256" key="1">
    <source>
        <dbReference type="ARBA" id="ARBA00022527"/>
    </source>
</evidence>
<dbReference type="EMBL" id="RCIY01000046">
    <property type="protein sequence ID" value="TGG84478.1"/>
    <property type="molecule type" value="Genomic_DNA"/>
</dbReference>
<dbReference type="GO" id="GO:0005524">
    <property type="term" value="F:ATP binding"/>
    <property type="evidence" value="ECO:0007669"/>
    <property type="project" value="UniProtKB-KW"/>
</dbReference>
<keyword evidence="1" id="KW-0808">Transferase</keyword>
<evidence type="ECO:0000259" key="2">
    <source>
        <dbReference type="Pfam" id="PF13581"/>
    </source>
</evidence>